<dbReference type="InterPro" id="IPR003329">
    <property type="entry name" value="Cytidylyl_trans"/>
</dbReference>
<dbReference type="Pfam" id="PF02348">
    <property type="entry name" value="CTP_transf_3"/>
    <property type="match status" value="1"/>
</dbReference>
<dbReference type="SUPFAM" id="SSF53448">
    <property type="entry name" value="Nucleotide-diphospho-sugar transferases"/>
    <property type="match status" value="1"/>
</dbReference>
<dbReference type="EMBL" id="UINC01121450">
    <property type="protein sequence ID" value="SVC96618.1"/>
    <property type="molecule type" value="Genomic_DNA"/>
</dbReference>
<name>A0A382RI12_9ZZZZ</name>
<accession>A0A382RI12</accession>
<organism evidence="1">
    <name type="scientific">marine metagenome</name>
    <dbReference type="NCBI Taxonomy" id="408172"/>
    <lineage>
        <taxon>unclassified sequences</taxon>
        <taxon>metagenomes</taxon>
        <taxon>ecological metagenomes</taxon>
    </lineage>
</organism>
<dbReference type="GO" id="GO:0008781">
    <property type="term" value="F:N-acylneuraminate cytidylyltransferase activity"/>
    <property type="evidence" value="ECO:0007669"/>
    <property type="project" value="TreeGrafter"/>
</dbReference>
<dbReference type="InterPro" id="IPR029044">
    <property type="entry name" value="Nucleotide-diphossugar_trans"/>
</dbReference>
<protein>
    <recommendedName>
        <fullName evidence="2">N-acylneuraminate cytidylyltransferase</fullName>
    </recommendedName>
</protein>
<dbReference type="AlphaFoldDB" id="A0A382RI12"/>
<reference evidence="1" key="1">
    <citation type="submission" date="2018-05" db="EMBL/GenBank/DDBJ databases">
        <authorList>
            <person name="Lanie J.A."/>
            <person name="Ng W.-L."/>
            <person name="Kazmierczak K.M."/>
            <person name="Andrzejewski T.M."/>
            <person name="Davidsen T.M."/>
            <person name="Wayne K.J."/>
            <person name="Tettelin H."/>
            <person name="Glass J.I."/>
            <person name="Rusch D."/>
            <person name="Podicherti R."/>
            <person name="Tsui H.-C.T."/>
            <person name="Winkler M.E."/>
        </authorList>
    </citation>
    <scope>NUCLEOTIDE SEQUENCE</scope>
</reference>
<dbReference type="Gene3D" id="3.90.550.10">
    <property type="entry name" value="Spore Coat Polysaccharide Biosynthesis Protein SpsA, Chain A"/>
    <property type="match status" value="1"/>
</dbReference>
<dbReference type="PANTHER" id="PTHR21485:SF3">
    <property type="entry name" value="N-ACYLNEURAMINATE CYTIDYLYLTRANSFERASE"/>
    <property type="match status" value="1"/>
</dbReference>
<sequence>MGKIVIFIPARGGSKGIPNKNIKDFVGKPLIVHTIEYAMESNLINEVVVSTDDKIISNISKETGATVINRPPQLATDTVTTESAIEHYITTTKYKPEIIVLLQATSPIRPKGSLDKALQHFQKKGYDSLLSISPTHRFFWRVQKDETAYAEYNFINRPFRQDIKKSDMRFIE</sequence>
<gene>
    <name evidence="1" type="ORF">METZ01_LOCUS349472</name>
</gene>
<evidence type="ECO:0008006" key="2">
    <source>
        <dbReference type="Google" id="ProtNLM"/>
    </source>
</evidence>
<dbReference type="InterPro" id="IPR050793">
    <property type="entry name" value="CMP-NeuNAc_synthase"/>
</dbReference>
<proteinExistence type="predicted"/>
<feature type="non-terminal residue" evidence="1">
    <location>
        <position position="172"/>
    </location>
</feature>
<dbReference type="PANTHER" id="PTHR21485">
    <property type="entry name" value="HAD SUPERFAMILY MEMBERS CMAS AND KDSC"/>
    <property type="match status" value="1"/>
</dbReference>
<evidence type="ECO:0000313" key="1">
    <source>
        <dbReference type="EMBL" id="SVC96618.1"/>
    </source>
</evidence>
<dbReference type="CDD" id="cd02513">
    <property type="entry name" value="CMP-NeuAc_Synthase"/>
    <property type="match status" value="1"/>
</dbReference>